<name>A0A6C0AU67_9ZZZZ</name>
<protein>
    <submittedName>
        <fullName evidence="1">Uncharacterized protein</fullName>
    </submittedName>
</protein>
<accession>A0A6C0AU67</accession>
<proteinExistence type="predicted"/>
<evidence type="ECO:0000313" key="1">
    <source>
        <dbReference type="EMBL" id="QHS82831.1"/>
    </source>
</evidence>
<dbReference type="AlphaFoldDB" id="A0A6C0AU67"/>
<sequence length="162" mass="18954">MNNDDIAAIFENAKRDPSLFSTIDIENLLDSIENTKNDYLENKTTKDIANTIMEELVELELGSQEIEQIYTKLMGYRMVDEIHELHKGKHVRWLRRPKNGQSIRLTNGGIVVDIKFLDSGVQVLCLNSRQRFIQYKFDECITFQKLTTEEQLILMAYEHIEK</sequence>
<reference evidence="1" key="1">
    <citation type="journal article" date="2020" name="Nature">
        <title>Giant virus diversity and host interactions through global metagenomics.</title>
        <authorList>
            <person name="Schulz F."/>
            <person name="Roux S."/>
            <person name="Paez-Espino D."/>
            <person name="Jungbluth S."/>
            <person name="Walsh D.A."/>
            <person name="Denef V.J."/>
            <person name="McMahon K.D."/>
            <person name="Konstantinidis K.T."/>
            <person name="Eloe-Fadrosh E.A."/>
            <person name="Kyrpides N.C."/>
            <person name="Woyke T."/>
        </authorList>
    </citation>
    <scope>NUCLEOTIDE SEQUENCE</scope>
    <source>
        <strain evidence="1">GVMAG-S-1101171-111</strain>
    </source>
</reference>
<dbReference type="EMBL" id="MN740806">
    <property type="protein sequence ID" value="QHS82831.1"/>
    <property type="molecule type" value="Genomic_DNA"/>
</dbReference>
<organism evidence="1">
    <name type="scientific">viral metagenome</name>
    <dbReference type="NCBI Taxonomy" id="1070528"/>
    <lineage>
        <taxon>unclassified sequences</taxon>
        <taxon>metagenomes</taxon>
        <taxon>organismal metagenomes</taxon>
    </lineage>
</organism>